<dbReference type="KEGG" id="mmed:Mame_02591"/>
<reference evidence="2 3" key="1">
    <citation type="submission" date="2017-03" db="EMBL/GenBank/DDBJ databases">
        <title>Foreign affairs: Plasmid Transfer between Roseobacters and Rhizobia.</title>
        <authorList>
            <person name="Bartling P."/>
            <person name="Bunk B."/>
            <person name="Overmann J."/>
            <person name="Brinkmann H."/>
            <person name="Petersen J."/>
        </authorList>
    </citation>
    <scope>NUCLEOTIDE SEQUENCE [LARGE SCALE GENOMIC DNA]</scope>
    <source>
        <strain evidence="2 3">MACL11</strain>
    </source>
</reference>
<evidence type="ECO:0008006" key="4">
    <source>
        <dbReference type="Google" id="ProtNLM"/>
    </source>
</evidence>
<evidence type="ECO:0000313" key="3">
    <source>
        <dbReference type="Proteomes" id="UP000191135"/>
    </source>
</evidence>
<dbReference type="eggNOG" id="COG4388">
    <property type="taxonomic scope" value="Bacteria"/>
</dbReference>
<accession>A0A1U9Z2J2</accession>
<feature type="region of interest" description="Disordered" evidence="1">
    <location>
        <begin position="199"/>
        <end position="221"/>
    </location>
</feature>
<dbReference type="STRING" id="1122214.Mame_02591"/>
<dbReference type="Proteomes" id="UP000191135">
    <property type="component" value="Chromosome"/>
</dbReference>
<dbReference type="AlphaFoldDB" id="A0A1U9Z2J2"/>
<evidence type="ECO:0000256" key="1">
    <source>
        <dbReference type="SAM" id="MobiDB-lite"/>
    </source>
</evidence>
<dbReference type="OrthoDB" id="9816412at2"/>
<evidence type="ECO:0000313" key="2">
    <source>
        <dbReference type="EMBL" id="AQZ51917.1"/>
    </source>
</evidence>
<protein>
    <recommendedName>
        <fullName evidence="4">Peptidase</fullName>
    </recommendedName>
</protein>
<name>A0A1U9Z2J2_9HYPH</name>
<dbReference type="RefSeq" id="WP_018066412.1">
    <property type="nucleotide sequence ID" value="NZ_AQWH01000023.1"/>
</dbReference>
<proteinExistence type="predicted"/>
<gene>
    <name evidence="2" type="ORF">Mame_02591</name>
</gene>
<dbReference type="EMBL" id="CP020330">
    <property type="protein sequence ID" value="AQZ51917.1"/>
    <property type="molecule type" value="Genomic_DNA"/>
</dbReference>
<organism evidence="2 3">
    <name type="scientific">Martelella mediterranea DSM 17316</name>
    <dbReference type="NCBI Taxonomy" id="1122214"/>
    <lineage>
        <taxon>Bacteria</taxon>
        <taxon>Pseudomonadati</taxon>
        <taxon>Pseudomonadota</taxon>
        <taxon>Alphaproteobacteria</taxon>
        <taxon>Hyphomicrobiales</taxon>
        <taxon>Aurantimonadaceae</taxon>
        <taxon>Martelella</taxon>
    </lineage>
</organism>
<keyword evidence="3" id="KW-1185">Reference proteome</keyword>
<sequence length="368" mass="39885">MKTFEIFRTGTHTTSKGETLSFGDADLGAIATGYDPEAHLAPIVVGHPKQDAPAYGWIKSLKVEGDRLVAEPDQLNPDFAELVRTGAFKKVSAAFYAPASAGNPTPGRYHLRHVGFLGAQPPSVKGLKPVEFDDGDAVVIEFSDSDLVFRNAWALESLTKLFRGLRDYFIETTDAETAEKFLPDWEIDDLARAAADMRAEGRAQEARPAFSETTTEDDTMDKTAEERQAALDAREAELNNRETAFAESERKRRADDDAAFVSGIVKDGRLPVGLQATATALFSELGDDDLTFSEGDETVETSPRAAFRDLLAKLPKPLMTGEFATGDGPDFSDPVYVASAIETEIAKAAEKGETLSPAQAAMRLTARN</sequence>